<dbReference type="Pfam" id="PF08906">
    <property type="entry name" value="T6SS_Tdi1_C"/>
    <property type="match status" value="1"/>
</dbReference>
<proteinExistence type="predicted"/>
<keyword evidence="3" id="KW-1185">Reference proteome</keyword>
<evidence type="ECO:0000259" key="1">
    <source>
        <dbReference type="Pfam" id="PF08906"/>
    </source>
</evidence>
<evidence type="ECO:0000313" key="2">
    <source>
        <dbReference type="EMBL" id="MFC6153156.1"/>
    </source>
</evidence>
<protein>
    <submittedName>
        <fullName evidence="2">T6SS immunity protein Tdi1 domain-containing protein</fullName>
    </submittedName>
</protein>
<organism evidence="2 3">
    <name type="scientific">Nocardioides yefusunii</name>
    <dbReference type="NCBI Taxonomy" id="2500546"/>
    <lineage>
        <taxon>Bacteria</taxon>
        <taxon>Bacillati</taxon>
        <taxon>Actinomycetota</taxon>
        <taxon>Actinomycetes</taxon>
        <taxon>Propionibacteriales</taxon>
        <taxon>Nocardioidaceae</taxon>
        <taxon>Nocardioides</taxon>
    </lineage>
</organism>
<comment type="caution">
    <text evidence="2">The sequence shown here is derived from an EMBL/GenBank/DDBJ whole genome shotgun (WGS) entry which is preliminary data.</text>
</comment>
<dbReference type="InterPro" id="IPR015002">
    <property type="entry name" value="T6SS_Tdi1_C"/>
</dbReference>
<accession>A0ABW1QUJ1</accession>
<name>A0ABW1QUJ1_9ACTN</name>
<evidence type="ECO:0000313" key="3">
    <source>
        <dbReference type="Proteomes" id="UP001596098"/>
    </source>
</evidence>
<sequence>MGFDTFRRNYAATRDTGSGGQVWLHPNLVVTPGYAEFAHEFAGCSFRGGVYRFHDARSGPVGQRVAEQMFPEFNGRFTVFAHSWTGRQFAVDLARVVEEEPQLLLLDPADGQAYEVPVSFAGFHDDELVHNHQAALMSDWHREWLGTGFGSRTLSPEECVGHRIPLYLGGEDEISNLEITDFELHWSFSAQLRTLFHSRTRSTSA</sequence>
<reference evidence="3" key="1">
    <citation type="journal article" date="2019" name="Int. J. Syst. Evol. Microbiol.">
        <title>The Global Catalogue of Microorganisms (GCM) 10K type strain sequencing project: providing services to taxonomists for standard genome sequencing and annotation.</title>
        <authorList>
            <consortium name="The Broad Institute Genomics Platform"/>
            <consortium name="The Broad Institute Genome Sequencing Center for Infectious Disease"/>
            <person name="Wu L."/>
            <person name="Ma J."/>
        </authorList>
    </citation>
    <scope>NUCLEOTIDE SEQUENCE [LARGE SCALE GENOMIC DNA]</scope>
    <source>
        <strain evidence="3">DFY28</strain>
    </source>
</reference>
<gene>
    <name evidence="2" type="ORF">ACFPWU_05695</name>
</gene>
<dbReference type="EMBL" id="JBHSQI010000003">
    <property type="protein sequence ID" value="MFC6153156.1"/>
    <property type="molecule type" value="Genomic_DNA"/>
</dbReference>
<feature type="domain" description="T6SS immunity protein Tdi1 C-terminal" evidence="1">
    <location>
        <begin position="153"/>
        <end position="192"/>
    </location>
</feature>
<dbReference type="Proteomes" id="UP001596098">
    <property type="component" value="Unassembled WGS sequence"/>
</dbReference>
<dbReference type="RefSeq" id="WP_164878680.1">
    <property type="nucleotide sequence ID" value="NZ_CP034929.1"/>
</dbReference>